<evidence type="ECO:0000313" key="1">
    <source>
        <dbReference type="EMBL" id="SDO58716.1"/>
    </source>
</evidence>
<reference evidence="2" key="1">
    <citation type="submission" date="2016-10" db="EMBL/GenBank/DDBJ databases">
        <authorList>
            <person name="Varghese N."/>
            <person name="Submissions S."/>
        </authorList>
    </citation>
    <scope>NUCLEOTIDE SEQUENCE [LARGE SCALE GENOMIC DNA]</scope>
    <source>
        <strain evidence="2">CGMCC 1.3703</strain>
    </source>
</reference>
<dbReference type="RefSeq" id="WP_089652072.1">
    <property type="nucleotide sequence ID" value="NZ_FNIZ01000006.1"/>
</dbReference>
<organism evidence="1 2">
    <name type="scientific">Halobacillus aidingensis</name>
    <dbReference type="NCBI Taxonomy" id="240303"/>
    <lineage>
        <taxon>Bacteria</taxon>
        <taxon>Bacillati</taxon>
        <taxon>Bacillota</taxon>
        <taxon>Bacilli</taxon>
        <taxon>Bacillales</taxon>
        <taxon>Bacillaceae</taxon>
        <taxon>Halobacillus</taxon>
    </lineage>
</organism>
<evidence type="ECO:0000313" key="2">
    <source>
        <dbReference type="Proteomes" id="UP000198860"/>
    </source>
</evidence>
<dbReference type="OrthoDB" id="2973151at2"/>
<dbReference type="AlphaFoldDB" id="A0A1H0KSF4"/>
<accession>A0A1H0KSF4</accession>
<keyword evidence="2" id="KW-1185">Reference proteome</keyword>
<gene>
    <name evidence="1" type="ORF">SAMN05421677_106100</name>
</gene>
<dbReference type="EMBL" id="FNIZ01000006">
    <property type="protein sequence ID" value="SDO58716.1"/>
    <property type="molecule type" value="Genomic_DNA"/>
</dbReference>
<dbReference type="STRING" id="240303.SAMN05421677_106100"/>
<proteinExistence type="predicted"/>
<name>A0A1H0KSF4_HALAD</name>
<dbReference type="Proteomes" id="UP000198860">
    <property type="component" value="Unassembled WGS sequence"/>
</dbReference>
<sequence>MEQTSRSLFPLANIWLDDAPTTFTHAFLERLAYEWMVEIVNPFPLPLLEDRELVLDISIEQTDGTLFAHLPIQSYSIEAGNEFTVYRFHMYPPE</sequence>
<protein>
    <submittedName>
        <fullName evidence="1">Uncharacterized protein</fullName>
    </submittedName>
</protein>